<dbReference type="EMBL" id="JABJXA010000037">
    <property type="protein sequence ID" value="MBB1258942.1"/>
    <property type="molecule type" value="Genomic_DNA"/>
</dbReference>
<organism evidence="5 6">
    <name type="scientific">Streptomyces alkaliterrae</name>
    <dbReference type="NCBI Taxonomy" id="2213162"/>
    <lineage>
        <taxon>Bacteria</taxon>
        <taxon>Bacillati</taxon>
        <taxon>Actinomycetota</taxon>
        <taxon>Actinomycetes</taxon>
        <taxon>Kitasatosporales</taxon>
        <taxon>Streptomycetaceae</taxon>
        <taxon>Streptomyces</taxon>
    </lineage>
</organism>
<protein>
    <submittedName>
        <fullName evidence="5">Flavin reductase</fullName>
    </submittedName>
</protein>
<dbReference type="InterPro" id="IPR012349">
    <property type="entry name" value="Split_barrel_FMN-bd"/>
</dbReference>
<gene>
    <name evidence="5" type="ORF">FNX44_012435</name>
    <name evidence="4" type="ORF">H3147_08860</name>
</gene>
<comment type="caution">
    <text evidence="5">The sequence shown here is derived from an EMBL/GenBank/DDBJ whole genome shotgun (WGS) entry which is preliminary data.</text>
</comment>
<keyword evidence="1" id="KW-0560">Oxidoreductase</keyword>
<keyword evidence="6" id="KW-1185">Reference proteome</keyword>
<dbReference type="InterPro" id="IPR050268">
    <property type="entry name" value="NADH-dep_flavin_reductase"/>
</dbReference>
<dbReference type="PANTHER" id="PTHR30466:SF15">
    <property type="entry name" value="POSSIBLE OXIDOREDUCTASE"/>
    <property type="match status" value="1"/>
</dbReference>
<evidence type="ECO:0000259" key="3">
    <source>
        <dbReference type="SMART" id="SM00903"/>
    </source>
</evidence>
<dbReference type="GO" id="GO:0042602">
    <property type="term" value="F:riboflavin reductase (NADPH) activity"/>
    <property type="evidence" value="ECO:0007669"/>
    <property type="project" value="TreeGrafter"/>
</dbReference>
<reference evidence="4" key="3">
    <citation type="journal article" name="Syst. Appl. Microbiol.">
        <title>Streptomyces alkaliterrae sp. nov., isolated from an alkaline soil, and emended descriptions of Streptomyces alkaliphilus, Streptomyces calidiresistens and Streptomyces durbertensis.</title>
        <authorList>
            <person name="Swiecimska M."/>
            <person name="Golinska P."/>
            <person name="Nouioui I."/>
            <person name="Wypij M."/>
            <person name="Rai M."/>
            <person name="Sangal V."/>
            <person name="Goodfellow M."/>
        </authorList>
    </citation>
    <scope>NUCLEOTIDE SEQUENCE</scope>
    <source>
        <strain evidence="4">OF8</strain>
    </source>
</reference>
<proteinExistence type="predicted"/>
<evidence type="ECO:0000313" key="7">
    <source>
        <dbReference type="Proteomes" id="UP000517765"/>
    </source>
</evidence>
<sequence>MNRPAARALTDLLDYPVYVVTARGAAGETAGCLVGFASQCSLEPVRFTVWLSRVNHTHRVAGTASHLAAHLLAPDQRQLAELFGGRSGDEVDKFAGLPWRPGPGGAPILRQATAWFVGRVLGRFDGGDHEAFLLDPVECGPRPGGPVGPRGAHLTLADTLHITAGHPVHPEPADPESAHHEEERP</sequence>
<dbReference type="GO" id="GO:0010181">
    <property type="term" value="F:FMN binding"/>
    <property type="evidence" value="ECO:0007669"/>
    <property type="project" value="InterPro"/>
</dbReference>
<dbReference type="AlphaFoldDB" id="A0A5P0YQS8"/>
<evidence type="ECO:0000256" key="1">
    <source>
        <dbReference type="ARBA" id="ARBA00023002"/>
    </source>
</evidence>
<feature type="domain" description="Flavin reductase like" evidence="3">
    <location>
        <begin position="13"/>
        <end position="154"/>
    </location>
</feature>
<name>A0A5P0YQS8_9ACTN</name>
<dbReference type="Proteomes" id="UP000320857">
    <property type="component" value="Unassembled WGS sequence"/>
</dbReference>
<reference evidence="7" key="2">
    <citation type="submission" date="2020-05" db="EMBL/GenBank/DDBJ databases">
        <title>Classification of alakaliphilic streptomycetes isolated from an alkaline soil next to Lonar Crater, India and a proposal for the recognition of Streptomyces alkaliterrae sp. nov.</title>
        <authorList>
            <person name="Golinska P."/>
        </authorList>
    </citation>
    <scope>NUCLEOTIDE SEQUENCE [LARGE SCALE GENOMIC DNA]</scope>
    <source>
        <strain evidence="7">OF8</strain>
    </source>
</reference>
<evidence type="ECO:0000313" key="4">
    <source>
        <dbReference type="EMBL" id="MBB1258942.1"/>
    </source>
</evidence>
<dbReference type="PANTHER" id="PTHR30466">
    <property type="entry name" value="FLAVIN REDUCTASE"/>
    <property type="match status" value="1"/>
</dbReference>
<dbReference type="InterPro" id="IPR002563">
    <property type="entry name" value="Flavin_Rdtase-like_dom"/>
</dbReference>
<accession>A0A5P0YQS8</accession>
<evidence type="ECO:0000256" key="2">
    <source>
        <dbReference type="SAM" id="MobiDB-lite"/>
    </source>
</evidence>
<reference evidence="5 6" key="1">
    <citation type="submission" date="2019-10" db="EMBL/GenBank/DDBJ databases">
        <title>Streptomyces sp. nov., a novel actinobacterium isolated from alkaline environment.</title>
        <authorList>
            <person name="Golinska P."/>
        </authorList>
    </citation>
    <scope>NUCLEOTIDE SEQUENCE [LARGE SCALE GENOMIC DNA]</scope>
    <source>
        <strain evidence="5 6">OF1</strain>
    </source>
</reference>
<feature type="compositionally biased region" description="Basic and acidic residues" evidence="2">
    <location>
        <begin position="168"/>
        <end position="185"/>
    </location>
</feature>
<evidence type="ECO:0000313" key="5">
    <source>
        <dbReference type="EMBL" id="MQS02666.1"/>
    </source>
</evidence>
<dbReference type="SUPFAM" id="SSF50475">
    <property type="entry name" value="FMN-binding split barrel"/>
    <property type="match status" value="1"/>
</dbReference>
<evidence type="ECO:0000313" key="6">
    <source>
        <dbReference type="Proteomes" id="UP000320857"/>
    </source>
</evidence>
<dbReference type="Pfam" id="PF01613">
    <property type="entry name" value="Flavin_Reduct"/>
    <property type="match status" value="1"/>
</dbReference>
<feature type="region of interest" description="Disordered" evidence="2">
    <location>
        <begin position="164"/>
        <end position="185"/>
    </location>
</feature>
<dbReference type="SMART" id="SM00903">
    <property type="entry name" value="Flavin_Reduct"/>
    <property type="match status" value="1"/>
</dbReference>
<dbReference type="EMBL" id="VJYK02000106">
    <property type="protein sequence ID" value="MQS02666.1"/>
    <property type="molecule type" value="Genomic_DNA"/>
</dbReference>
<dbReference type="Proteomes" id="UP000517765">
    <property type="component" value="Unassembled WGS sequence"/>
</dbReference>
<dbReference type="Gene3D" id="2.30.110.10">
    <property type="entry name" value="Electron Transport, Fmn-binding Protein, Chain A"/>
    <property type="match status" value="1"/>
</dbReference>